<name>A0A1N6TMM9_9BACT</name>
<dbReference type="InterPro" id="IPR050238">
    <property type="entry name" value="DNA_Rep/Repair_Clamp_Loader"/>
</dbReference>
<proteinExistence type="predicted"/>
<dbReference type="PANTHER" id="PTHR11669:SF8">
    <property type="entry name" value="DNA POLYMERASE III SUBUNIT DELTA"/>
    <property type="match status" value="1"/>
</dbReference>
<reference evidence="2" key="1">
    <citation type="submission" date="2017-01" db="EMBL/GenBank/DDBJ databases">
        <authorList>
            <person name="Varghese N."/>
            <person name="Submissions S."/>
        </authorList>
    </citation>
    <scope>NUCLEOTIDE SEQUENCE [LARGE SCALE GENOMIC DNA]</scope>
    <source>
        <strain evidence="2">DM9</strain>
    </source>
</reference>
<dbReference type="OrthoDB" id="9811073at2"/>
<protein>
    <submittedName>
        <fullName evidence="1">DNA polymerase-3 subunit delta</fullName>
    </submittedName>
</protein>
<dbReference type="Gene3D" id="3.40.50.300">
    <property type="entry name" value="P-loop containing nucleotide triphosphate hydrolases"/>
    <property type="match status" value="1"/>
</dbReference>
<dbReference type="STRING" id="1077936.SAMN05421545_0413"/>
<dbReference type="Proteomes" id="UP000185924">
    <property type="component" value="Unassembled WGS sequence"/>
</dbReference>
<dbReference type="GO" id="GO:0006261">
    <property type="term" value="P:DNA-templated DNA replication"/>
    <property type="evidence" value="ECO:0007669"/>
    <property type="project" value="TreeGrafter"/>
</dbReference>
<evidence type="ECO:0000313" key="1">
    <source>
        <dbReference type="EMBL" id="SIQ54660.1"/>
    </source>
</evidence>
<dbReference type="EMBL" id="FTNM01000001">
    <property type="protein sequence ID" value="SIQ54660.1"/>
    <property type="molecule type" value="Genomic_DNA"/>
</dbReference>
<dbReference type="RefSeq" id="WP_076420757.1">
    <property type="nucleotide sequence ID" value="NZ_FTNM01000001.1"/>
</dbReference>
<sequence>MHFSQIKGHQETKALLINSVRQNHVAHAQLFLGQEGSANLAMALAYATYINCEDRQADDSCGTCNSCVKMNKLVHPDFNFVMPVTSTKSVTKDVLSQKFLTEWREFVLANPYQGLNEWMQHIGAENKQGNISKEESRQLVKLVSLKAFEGDYKIVLIWLPELMHPFAANALLKLLEEPPAKTLFLLVSQSAEKLLATITSRTQIVQVRAFTENEVISYLQEKHGLDDTAAYQVAQLAEGSLNAATKLTSQVSSDYFTFFTDWMRNCYSYKFDKVVDFSEEFQKLGRENQKNFLLYALNLFRKVMLYGVDPSLIAYLPSNELDFVQKFSKLITQNNADKLTQELNEAHYHIERNANPKMVFVDSSIQIAQYLRNAN</sequence>
<dbReference type="Pfam" id="PF13177">
    <property type="entry name" value="DNA_pol3_delta2"/>
    <property type="match status" value="1"/>
</dbReference>
<gene>
    <name evidence="1" type="ORF">SAMN05421545_0413</name>
</gene>
<dbReference type="PANTHER" id="PTHR11669">
    <property type="entry name" value="REPLICATION FACTOR C / DNA POLYMERASE III GAMMA-TAU SUBUNIT"/>
    <property type="match status" value="1"/>
</dbReference>
<evidence type="ECO:0000313" key="2">
    <source>
        <dbReference type="Proteomes" id="UP000185924"/>
    </source>
</evidence>
<dbReference type="SUPFAM" id="SSF52540">
    <property type="entry name" value="P-loop containing nucleoside triphosphate hydrolases"/>
    <property type="match status" value="1"/>
</dbReference>
<dbReference type="InterPro" id="IPR027417">
    <property type="entry name" value="P-loop_NTPase"/>
</dbReference>
<dbReference type="AlphaFoldDB" id="A0A1N6TMM9"/>
<accession>A0A1N6TMM9</accession>
<keyword evidence="2" id="KW-1185">Reference proteome</keyword>
<organism evidence="1 2">
    <name type="scientific">Pontibacter lucknowensis</name>
    <dbReference type="NCBI Taxonomy" id="1077936"/>
    <lineage>
        <taxon>Bacteria</taxon>
        <taxon>Pseudomonadati</taxon>
        <taxon>Bacteroidota</taxon>
        <taxon>Cytophagia</taxon>
        <taxon>Cytophagales</taxon>
        <taxon>Hymenobacteraceae</taxon>
        <taxon>Pontibacter</taxon>
    </lineage>
</organism>